<dbReference type="EMBL" id="NPBY01000074">
    <property type="protein sequence ID" value="PAD72878.1"/>
    <property type="molecule type" value="Genomic_DNA"/>
</dbReference>
<dbReference type="OrthoDB" id="2665939at2"/>
<name>A0A268EIB7_9BACL</name>
<gene>
    <name evidence="1" type="ORF">CHH67_21200</name>
</gene>
<protein>
    <submittedName>
        <fullName evidence="1">Uncharacterized protein</fullName>
    </submittedName>
</protein>
<dbReference type="Proteomes" id="UP000215596">
    <property type="component" value="Unassembled WGS sequence"/>
</dbReference>
<evidence type="ECO:0000313" key="2">
    <source>
        <dbReference type="Proteomes" id="UP000215596"/>
    </source>
</evidence>
<comment type="caution">
    <text evidence="1">The sequence shown here is derived from an EMBL/GenBank/DDBJ whole genome shotgun (WGS) entry which is preliminary data.</text>
</comment>
<dbReference type="AlphaFoldDB" id="A0A268EIB7"/>
<proteinExistence type="predicted"/>
<accession>A0A268EIB7</accession>
<organism evidence="1 2">
    <name type="scientific">Paenibacillus campinasensis</name>
    <dbReference type="NCBI Taxonomy" id="66347"/>
    <lineage>
        <taxon>Bacteria</taxon>
        <taxon>Bacillati</taxon>
        <taxon>Bacillota</taxon>
        <taxon>Bacilli</taxon>
        <taxon>Bacillales</taxon>
        <taxon>Paenibacillaceae</taxon>
        <taxon>Paenibacillus</taxon>
    </lineage>
</organism>
<evidence type="ECO:0000313" key="1">
    <source>
        <dbReference type="EMBL" id="PAD72878.1"/>
    </source>
</evidence>
<reference evidence="1 2" key="1">
    <citation type="submission" date="2017-07" db="EMBL/GenBank/DDBJ databases">
        <title>Isolation and whole genome analysis of endospore-forming bacteria from heroin.</title>
        <authorList>
            <person name="Kalinowski J."/>
            <person name="Ahrens B."/>
            <person name="Al-Dilaimi A."/>
            <person name="Winkler A."/>
            <person name="Wibberg D."/>
            <person name="Schleenbecker U."/>
            <person name="Ruckert C."/>
            <person name="Wolfel R."/>
            <person name="Grass G."/>
        </authorList>
    </citation>
    <scope>NUCLEOTIDE SEQUENCE [LARGE SCALE GENOMIC DNA]</scope>
    <source>
        <strain evidence="1 2">7537-G1</strain>
    </source>
</reference>
<sequence length="75" mass="8230">MNEKLEIVKLGSQRFKTAGGYYQPEGYALRHPELGFLAFEGDVPYIPVGGRQALQEILDAGGLVSTDGCKWIQAM</sequence>